<sequence>MEHPWKYDEVGGWPSPPMSLYFSQLKFIGLCSMGWMVWVYALVVGVFFNIWSFSPFGRTPKVGLARKRKSQQER</sequence>
<evidence type="ECO:0000313" key="3">
    <source>
        <dbReference type="Proteomes" id="UP000237347"/>
    </source>
</evidence>
<keyword evidence="1" id="KW-0472">Membrane</keyword>
<keyword evidence="1" id="KW-1133">Transmembrane helix</keyword>
<reference evidence="2 3" key="1">
    <citation type="journal article" date="2018" name="Sci. Data">
        <title>The draft genome sequence of cork oak.</title>
        <authorList>
            <person name="Ramos A.M."/>
            <person name="Usie A."/>
            <person name="Barbosa P."/>
            <person name="Barros P.M."/>
            <person name="Capote T."/>
            <person name="Chaves I."/>
            <person name="Simoes F."/>
            <person name="Abreu I."/>
            <person name="Carrasquinho I."/>
            <person name="Faro C."/>
            <person name="Guimaraes J.B."/>
            <person name="Mendonca D."/>
            <person name="Nobrega F."/>
            <person name="Rodrigues L."/>
            <person name="Saibo N.J.M."/>
            <person name="Varela M.C."/>
            <person name="Egas C."/>
            <person name="Matos J."/>
            <person name="Miguel C.M."/>
            <person name="Oliveira M.M."/>
            <person name="Ricardo C.P."/>
            <person name="Goncalves S."/>
        </authorList>
    </citation>
    <scope>NUCLEOTIDE SEQUENCE [LARGE SCALE GENOMIC DNA]</scope>
    <source>
        <strain evidence="3">cv. HL8</strain>
    </source>
</reference>
<feature type="transmembrane region" description="Helical" evidence="1">
    <location>
        <begin position="27"/>
        <end position="51"/>
    </location>
</feature>
<dbReference type="Proteomes" id="UP000237347">
    <property type="component" value="Unassembled WGS sequence"/>
</dbReference>
<protein>
    <recommendedName>
        <fullName evidence="4">ATP synthase F0 subunit 8</fullName>
    </recommendedName>
</protein>
<accession>A0AAW0LFZ4</accession>
<evidence type="ECO:0000313" key="2">
    <source>
        <dbReference type="EMBL" id="KAK7849837.1"/>
    </source>
</evidence>
<gene>
    <name evidence="2" type="ORF">CFP56_002240</name>
</gene>
<organism evidence="2 3">
    <name type="scientific">Quercus suber</name>
    <name type="common">Cork oak</name>
    <dbReference type="NCBI Taxonomy" id="58331"/>
    <lineage>
        <taxon>Eukaryota</taxon>
        <taxon>Viridiplantae</taxon>
        <taxon>Streptophyta</taxon>
        <taxon>Embryophyta</taxon>
        <taxon>Tracheophyta</taxon>
        <taxon>Spermatophyta</taxon>
        <taxon>Magnoliopsida</taxon>
        <taxon>eudicotyledons</taxon>
        <taxon>Gunneridae</taxon>
        <taxon>Pentapetalae</taxon>
        <taxon>rosids</taxon>
        <taxon>fabids</taxon>
        <taxon>Fagales</taxon>
        <taxon>Fagaceae</taxon>
        <taxon>Quercus</taxon>
    </lineage>
</organism>
<keyword evidence="1" id="KW-0812">Transmembrane</keyword>
<name>A0AAW0LFZ4_QUESU</name>
<dbReference type="AlphaFoldDB" id="A0AAW0LFZ4"/>
<proteinExistence type="predicted"/>
<evidence type="ECO:0008006" key="4">
    <source>
        <dbReference type="Google" id="ProtNLM"/>
    </source>
</evidence>
<keyword evidence="3" id="KW-1185">Reference proteome</keyword>
<evidence type="ECO:0000256" key="1">
    <source>
        <dbReference type="SAM" id="Phobius"/>
    </source>
</evidence>
<dbReference type="EMBL" id="PKMF04000108">
    <property type="protein sequence ID" value="KAK7849837.1"/>
    <property type="molecule type" value="Genomic_DNA"/>
</dbReference>
<comment type="caution">
    <text evidence="2">The sequence shown here is derived from an EMBL/GenBank/DDBJ whole genome shotgun (WGS) entry which is preliminary data.</text>
</comment>